<proteinExistence type="predicted"/>
<dbReference type="EMBL" id="BAABIQ010000005">
    <property type="protein sequence ID" value="GAA4783454.1"/>
    <property type="molecule type" value="Genomic_DNA"/>
</dbReference>
<protein>
    <recommendedName>
        <fullName evidence="2">HTH cro/C1-type domain-containing protein</fullName>
    </recommendedName>
</protein>
<dbReference type="Proteomes" id="UP001501411">
    <property type="component" value="Unassembled WGS sequence"/>
</dbReference>
<dbReference type="CDD" id="cd00093">
    <property type="entry name" value="HTH_XRE"/>
    <property type="match status" value="1"/>
</dbReference>
<name>A0ABP9AM77_9SPHI</name>
<dbReference type="InterPro" id="IPR001387">
    <property type="entry name" value="Cro/C1-type_HTH"/>
</dbReference>
<comment type="caution">
    <text evidence="3">The sequence shown here is derived from an EMBL/GenBank/DDBJ whole genome shotgun (WGS) entry which is preliminary data.</text>
</comment>
<evidence type="ECO:0000259" key="2">
    <source>
        <dbReference type="PROSITE" id="PS50943"/>
    </source>
</evidence>
<dbReference type="InterPro" id="IPR010982">
    <property type="entry name" value="Lambda_DNA-bd_dom_sf"/>
</dbReference>
<organism evidence="3 4">
    <name type="scientific">Olivibacter ginsenosidimutans</name>
    <dbReference type="NCBI Taxonomy" id="1176537"/>
    <lineage>
        <taxon>Bacteria</taxon>
        <taxon>Pseudomonadati</taxon>
        <taxon>Bacteroidota</taxon>
        <taxon>Sphingobacteriia</taxon>
        <taxon>Sphingobacteriales</taxon>
        <taxon>Sphingobacteriaceae</taxon>
        <taxon>Olivibacter</taxon>
    </lineage>
</organism>
<dbReference type="Pfam" id="PF01381">
    <property type="entry name" value="HTH_3"/>
    <property type="match status" value="1"/>
</dbReference>
<accession>A0ABP9AM77</accession>
<gene>
    <name evidence="3" type="ORF">GCM10023231_08870</name>
</gene>
<keyword evidence="4" id="KW-1185">Reference proteome</keyword>
<feature type="domain" description="HTH cro/C1-type" evidence="2">
    <location>
        <begin position="37"/>
        <end position="91"/>
    </location>
</feature>
<dbReference type="SUPFAM" id="SSF47413">
    <property type="entry name" value="lambda repressor-like DNA-binding domains"/>
    <property type="match status" value="1"/>
</dbReference>
<evidence type="ECO:0000313" key="3">
    <source>
        <dbReference type="EMBL" id="GAA4783454.1"/>
    </source>
</evidence>
<dbReference type="SMART" id="SM00530">
    <property type="entry name" value="HTH_XRE"/>
    <property type="match status" value="1"/>
</dbReference>
<dbReference type="InterPro" id="IPR050807">
    <property type="entry name" value="TransReg_Diox_bact_type"/>
</dbReference>
<dbReference type="PANTHER" id="PTHR46797">
    <property type="entry name" value="HTH-TYPE TRANSCRIPTIONAL REGULATOR"/>
    <property type="match status" value="1"/>
</dbReference>
<sequence length="99" mass="11282">MKASKRAPSCFFEIILCLVGEMDEDLENFKINLGKRIKALREEQNLTQPELAALLGKDYQALGRIENGRVNPSSFMVYQIALALKVTTNEIFDFSRLQE</sequence>
<evidence type="ECO:0000256" key="1">
    <source>
        <dbReference type="ARBA" id="ARBA00023125"/>
    </source>
</evidence>
<dbReference type="PANTHER" id="PTHR46797:SF1">
    <property type="entry name" value="METHYLPHOSPHONATE SYNTHASE"/>
    <property type="match status" value="1"/>
</dbReference>
<dbReference type="Gene3D" id="1.10.260.40">
    <property type="entry name" value="lambda repressor-like DNA-binding domains"/>
    <property type="match status" value="1"/>
</dbReference>
<evidence type="ECO:0000313" key="4">
    <source>
        <dbReference type="Proteomes" id="UP001501411"/>
    </source>
</evidence>
<dbReference type="RefSeq" id="WP_345230513.1">
    <property type="nucleotide sequence ID" value="NZ_BAABIQ010000005.1"/>
</dbReference>
<reference evidence="4" key="1">
    <citation type="journal article" date="2019" name="Int. J. Syst. Evol. Microbiol.">
        <title>The Global Catalogue of Microorganisms (GCM) 10K type strain sequencing project: providing services to taxonomists for standard genome sequencing and annotation.</title>
        <authorList>
            <consortium name="The Broad Institute Genomics Platform"/>
            <consortium name="The Broad Institute Genome Sequencing Center for Infectious Disease"/>
            <person name="Wu L."/>
            <person name="Ma J."/>
        </authorList>
    </citation>
    <scope>NUCLEOTIDE SEQUENCE [LARGE SCALE GENOMIC DNA]</scope>
    <source>
        <strain evidence="4">JCM 18200</strain>
    </source>
</reference>
<dbReference type="PROSITE" id="PS50943">
    <property type="entry name" value="HTH_CROC1"/>
    <property type="match status" value="1"/>
</dbReference>
<keyword evidence="1" id="KW-0238">DNA-binding</keyword>